<keyword evidence="10 16" id="KW-1133">Transmembrane helix</keyword>
<feature type="transmembrane region" description="Helical" evidence="16">
    <location>
        <begin position="419"/>
        <end position="439"/>
    </location>
</feature>
<feature type="transmembrane region" description="Helical" evidence="16">
    <location>
        <begin position="209"/>
        <end position="227"/>
    </location>
</feature>
<dbReference type="GO" id="GO:0003954">
    <property type="term" value="F:NADH dehydrogenase activity"/>
    <property type="evidence" value="ECO:0007669"/>
    <property type="project" value="TreeGrafter"/>
</dbReference>
<evidence type="ECO:0000256" key="6">
    <source>
        <dbReference type="ARBA" id="ARBA00022660"/>
    </source>
</evidence>
<feature type="transmembrane region" description="Helical" evidence="16">
    <location>
        <begin position="136"/>
        <end position="155"/>
    </location>
</feature>
<feature type="domain" description="NADH:quinone oxidoreductase/Mrp antiporter transmembrane" evidence="17">
    <location>
        <begin position="99"/>
        <end position="381"/>
    </location>
</feature>
<dbReference type="GO" id="GO:0031966">
    <property type="term" value="C:mitochondrial membrane"/>
    <property type="evidence" value="ECO:0007669"/>
    <property type="project" value="UniProtKB-SubCell"/>
</dbReference>
<keyword evidence="9 16" id="KW-0249">Electron transport</keyword>
<dbReference type="InterPro" id="IPR003918">
    <property type="entry name" value="NADH_UbQ_OxRdtase"/>
</dbReference>
<keyword evidence="7 16" id="KW-0812">Transmembrane</keyword>
<evidence type="ECO:0000256" key="7">
    <source>
        <dbReference type="ARBA" id="ARBA00022692"/>
    </source>
</evidence>
<dbReference type="CTD" id="4538"/>
<dbReference type="GeneID" id="32887321"/>
<feature type="transmembrane region" description="Helical" evidence="16">
    <location>
        <begin position="104"/>
        <end position="124"/>
    </location>
</feature>
<dbReference type="PANTHER" id="PTHR43507">
    <property type="entry name" value="NADH-UBIQUINONE OXIDOREDUCTASE CHAIN 4"/>
    <property type="match status" value="1"/>
</dbReference>
<keyword evidence="14 16" id="KW-0472">Membrane</keyword>
<comment type="function">
    <text evidence="16">Core subunit of the mitochondrial membrane respiratory chain NADH dehydrogenase (Complex I) which catalyzes electron transfer from NADH through the respiratory chain, using ubiquinone as an electron acceptor. Essential for the catalytic activity and assembly of complex I.</text>
</comment>
<name>A0A1W5IC83_9EUPU</name>
<dbReference type="PANTHER" id="PTHR43507:SF20">
    <property type="entry name" value="NADH-UBIQUINONE OXIDOREDUCTASE CHAIN 4"/>
    <property type="match status" value="1"/>
</dbReference>
<organism evidence="18">
    <name type="scientific">Orcula dolium</name>
    <dbReference type="NCBI Taxonomy" id="1331962"/>
    <lineage>
        <taxon>Eukaryota</taxon>
        <taxon>Metazoa</taxon>
        <taxon>Spiralia</taxon>
        <taxon>Lophotrochozoa</taxon>
        <taxon>Mollusca</taxon>
        <taxon>Gastropoda</taxon>
        <taxon>Heterobranchia</taxon>
        <taxon>Euthyneura</taxon>
        <taxon>Panpulmonata</taxon>
        <taxon>Eupulmonata</taxon>
        <taxon>Stylommatophora</taxon>
        <taxon>Orthurethra</taxon>
        <taxon>Orculidae</taxon>
        <taxon>Orcula</taxon>
    </lineage>
</organism>
<keyword evidence="6 16" id="KW-0679">Respiratory chain</keyword>
<accession>A0A1W5IC83</accession>
<reference evidence="18" key="1">
    <citation type="journal article" date="2017" name="Hereditas">
        <title>The complete mitogenome of Orcula dolium (Draparnaud, 1801); ultra-deep sequencing from a single long-range PCR using the Ion-Torrent PGM.</title>
        <authorList>
            <person name="Groenenberg D.S.J."/>
            <person name="Harl J."/>
            <person name="Duijm E."/>
            <person name="Gittenberger E."/>
        </authorList>
    </citation>
    <scope>NUCLEOTIDE SEQUENCE</scope>
</reference>
<feature type="transmembrane region" description="Helical" evidence="16">
    <location>
        <begin position="367"/>
        <end position="391"/>
    </location>
</feature>
<dbReference type="EMBL" id="KJ867421">
    <property type="protein sequence ID" value="AIR76266.1"/>
    <property type="molecule type" value="Genomic_DNA"/>
</dbReference>
<evidence type="ECO:0000256" key="5">
    <source>
        <dbReference type="ARBA" id="ARBA00022448"/>
    </source>
</evidence>
<keyword evidence="8" id="KW-1278">Translocase</keyword>
<evidence type="ECO:0000256" key="4">
    <source>
        <dbReference type="ARBA" id="ARBA00021006"/>
    </source>
</evidence>
<dbReference type="GO" id="GO:0048039">
    <property type="term" value="F:ubiquinone binding"/>
    <property type="evidence" value="ECO:0007669"/>
    <property type="project" value="TreeGrafter"/>
</dbReference>
<evidence type="ECO:0000256" key="10">
    <source>
        <dbReference type="ARBA" id="ARBA00022989"/>
    </source>
</evidence>
<keyword evidence="5 16" id="KW-0813">Transport</keyword>
<keyword evidence="12 16" id="KW-0830">Ubiquinone</keyword>
<dbReference type="Pfam" id="PF00361">
    <property type="entry name" value="Proton_antipo_M"/>
    <property type="match status" value="1"/>
</dbReference>
<dbReference type="AlphaFoldDB" id="A0A1W5IC83"/>
<evidence type="ECO:0000256" key="13">
    <source>
        <dbReference type="ARBA" id="ARBA00023128"/>
    </source>
</evidence>
<feature type="transmembrane region" description="Helical" evidence="16">
    <location>
        <begin position="81"/>
        <end position="98"/>
    </location>
</feature>
<comment type="similarity">
    <text evidence="2 16">Belongs to the complex I subunit 4 family.</text>
</comment>
<feature type="transmembrane region" description="Helical" evidence="16">
    <location>
        <begin position="272"/>
        <end position="292"/>
    </location>
</feature>
<dbReference type="InterPro" id="IPR001750">
    <property type="entry name" value="ND/Mrp_TM"/>
</dbReference>
<dbReference type="GO" id="GO:0015990">
    <property type="term" value="P:electron transport coupled proton transport"/>
    <property type="evidence" value="ECO:0007669"/>
    <property type="project" value="TreeGrafter"/>
</dbReference>
<gene>
    <name evidence="18" type="primary">ND4</name>
</gene>
<protein>
    <recommendedName>
        <fullName evidence="4 16">NADH-ubiquinone oxidoreductase chain 4</fullName>
        <ecNumber evidence="3 16">7.1.1.2</ecNumber>
    </recommendedName>
</protein>
<proteinExistence type="inferred from homology"/>
<evidence type="ECO:0000256" key="3">
    <source>
        <dbReference type="ARBA" id="ARBA00012944"/>
    </source>
</evidence>
<evidence type="ECO:0000313" key="18">
    <source>
        <dbReference type="EMBL" id="AIR76266.1"/>
    </source>
</evidence>
<evidence type="ECO:0000256" key="14">
    <source>
        <dbReference type="ARBA" id="ARBA00023136"/>
    </source>
</evidence>
<sequence length="471" mass="52564">MCLMFFAVTLTMMAFVGWDTVCVGVLVLLVMSFLGLPKTFSFTAINHLMMNESLGSMLIFLSAIIILLSVICTWWNKDSKYLLSLLLLNLFLVSAFSMKNLITFYFFFEASLIPTLYLIVAWGYQPERLQAGVYMILYTVLASLPLLAFLLYIMWLDGSADVFTLAVVQKSVKNSLVLVLMLAFLVKLPMYGAHLWLPKAHVEAPLSGSMVLAGVLLKLGGYGMYLSDMCFVLTSDSSWILLICFVSILGGLYASFMCFVQSDMKAMVAYSSVAHMSLIIVGVLNNTIWGVVSAKITLLAHGFTSSALFVLANMIYKKINSRSFSMSGGMLSLFPKMSLLWFLFCGINMAAPPSINLLGEMFLVPALYLQSGLMVALFVLIMFFSAGYNMLLYSSNNHGSSNNTIIVSSQYTSSDYGSLWAHILPFLLLFKMCLFYLSVEVYWLLENYSYLIYKINILCLNYSSKNLISKS</sequence>
<evidence type="ECO:0000256" key="12">
    <source>
        <dbReference type="ARBA" id="ARBA00023075"/>
    </source>
</evidence>
<evidence type="ECO:0000259" key="17">
    <source>
        <dbReference type="Pfam" id="PF00361"/>
    </source>
</evidence>
<comment type="catalytic activity">
    <reaction evidence="15 16">
        <text>a ubiquinone + NADH + 5 H(+)(in) = a ubiquinol + NAD(+) + 4 H(+)(out)</text>
        <dbReference type="Rhea" id="RHEA:29091"/>
        <dbReference type="Rhea" id="RHEA-COMP:9565"/>
        <dbReference type="Rhea" id="RHEA-COMP:9566"/>
        <dbReference type="ChEBI" id="CHEBI:15378"/>
        <dbReference type="ChEBI" id="CHEBI:16389"/>
        <dbReference type="ChEBI" id="CHEBI:17976"/>
        <dbReference type="ChEBI" id="CHEBI:57540"/>
        <dbReference type="ChEBI" id="CHEBI:57945"/>
        <dbReference type="EC" id="7.1.1.2"/>
    </reaction>
</comment>
<comment type="subcellular location">
    <subcellularLocation>
        <location evidence="1 16">Mitochondrion membrane</location>
        <topology evidence="1 16">Multi-pass membrane protein</topology>
    </subcellularLocation>
</comment>
<dbReference type="GO" id="GO:0008137">
    <property type="term" value="F:NADH dehydrogenase (ubiquinone) activity"/>
    <property type="evidence" value="ECO:0007669"/>
    <property type="project" value="UniProtKB-UniRule"/>
</dbReference>
<evidence type="ECO:0000256" key="9">
    <source>
        <dbReference type="ARBA" id="ARBA00022982"/>
    </source>
</evidence>
<keyword evidence="13 16" id="KW-0496">Mitochondrion</keyword>
<dbReference type="RefSeq" id="YP_009370145.1">
    <property type="nucleotide sequence ID" value="NC_034782.1"/>
</dbReference>
<feature type="transmembrane region" description="Helical" evidence="16">
    <location>
        <begin position="298"/>
        <end position="316"/>
    </location>
</feature>
<feature type="transmembrane region" description="Helical" evidence="16">
    <location>
        <begin position="337"/>
        <end position="355"/>
    </location>
</feature>
<dbReference type="PRINTS" id="PR01437">
    <property type="entry name" value="NUOXDRDTASE4"/>
</dbReference>
<evidence type="ECO:0000256" key="1">
    <source>
        <dbReference type="ARBA" id="ARBA00004225"/>
    </source>
</evidence>
<evidence type="ECO:0000256" key="2">
    <source>
        <dbReference type="ARBA" id="ARBA00009025"/>
    </source>
</evidence>
<feature type="transmembrane region" description="Helical" evidence="16">
    <location>
        <begin position="12"/>
        <end position="34"/>
    </location>
</feature>
<evidence type="ECO:0000256" key="8">
    <source>
        <dbReference type="ARBA" id="ARBA00022967"/>
    </source>
</evidence>
<dbReference type="GO" id="GO:0042773">
    <property type="term" value="P:ATP synthesis coupled electron transport"/>
    <property type="evidence" value="ECO:0007669"/>
    <property type="project" value="InterPro"/>
</dbReference>
<evidence type="ECO:0000256" key="11">
    <source>
        <dbReference type="ARBA" id="ARBA00023027"/>
    </source>
</evidence>
<geneLocation type="mitochondrion" evidence="18"/>
<feature type="transmembrane region" description="Helical" evidence="16">
    <location>
        <begin position="54"/>
        <end position="74"/>
    </location>
</feature>
<dbReference type="EC" id="7.1.1.2" evidence="3 16"/>
<evidence type="ECO:0000256" key="15">
    <source>
        <dbReference type="ARBA" id="ARBA00049551"/>
    </source>
</evidence>
<feature type="transmembrane region" description="Helical" evidence="16">
    <location>
        <begin position="175"/>
        <end position="197"/>
    </location>
</feature>
<keyword evidence="11 16" id="KW-0520">NAD</keyword>
<evidence type="ECO:0000256" key="16">
    <source>
        <dbReference type="RuleBase" id="RU003297"/>
    </source>
</evidence>
<feature type="transmembrane region" description="Helical" evidence="16">
    <location>
        <begin position="239"/>
        <end position="260"/>
    </location>
</feature>